<protein>
    <recommendedName>
        <fullName evidence="4">Sensor of ECF-type sigma factor</fullName>
    </recommendedName>
</protein>
<name>A0A7X2ZWR2_9FLAO</name>
<proteinExistence type="predicted"/>
<accession>A0A7X2ZWR2</accession>
<evidence type="ECO:0000256" key="1">
    <source>
        <dbReference type="SAM" id="SignalP"/>
    </source>
</evidence>
<feature type="chain" id="PRO_5030731351" description="Sensor of ECF-type sigma factor" evidence="1">
    <location>
        <begin position="23"/>
        <end position="154"/>
    </location>
</feature>
<dbReference type="EMBL" id="RCNR01000052">
    <property type="protein sequence ID" value="MUH37797.1"/>
    <property type="molecule type" value="Genomic_DNA"/>
</dbReference>
<dbReference type="RefSeq" id="WP_155600998.1">
    <property type="nucleotide sequence ID" value="NZ_RCNR01000052.1"/>
</dbReference>
<sequence>MNRLKKILVTMVLLLASVQFYAQKPHDYDKIKSLKIAFITERLNMSSKEAQAFWPIYNDYEEKRGALREKEHNQIRNKVKESEKLSEKEANAIIELFLKLEQEEEDIRKDFIKKSAGVITAKKTLLLIRSEEEFKRQLIKKYHQKHGESKMNEP</sequence>
<comment type="caution">
    <text evidence="2">The sequence shown here is derived from an EMBL/GenBank/DDBJ whole genome shotgun (WGS) entry which is preliminary data.</text>
</comment>
<organism evidence="2 3">
    <name type="scientific">Zobellia amurskyensis</name>
    <dbReference type="NCBI Taxonomy" id="248905"/>
    <lineage>
        <taxon>Bacteria</taxon>
        <taxon>Pseudomonadati</taxon>
        <taxon>Bacteroidota</taxon>
        <taxon>Flavobacteriia</taxon>
        <taxon>Flavobacteriales</taxon>
        <taxon>Flavobacteriaceae</taxon>
        <taxon>Zobellia</taxon>
    </lineage>
</organism>
<gene>
    <name evidence="2" type="ORF">D9O36_18245</name>
</gene>
<dbReference type="Proteomes" id="UP000540519">
    <property type="component" value="Unassembled WGS sequence"/>
</dbReference>
<reference evidence="2 3" key="1">
    <citation type="journal article" date="2019" name="Mar. Drugs">
        <title>Comparative Genomics and CAZyme Genome Repertoires of Marine Zobellia amurskyensis KMM 3526(T) and Zobellia laminariae KMM 3676(T).</title>
        <authorList>
            <person name="Chernysheva N."/>
            <person name="Bystritskaya E."/>
            <person name="Stenkova A."/>
            <person name="Golovkin I."/>
            <person name="Nedashkovskaya O."/>
            <person name="Isaeva M."/>
        </authorList>
    </citation>
    <scope>NUCLEOTIDE SEQUENCE [LARGE SCALE GENOMIC DNA]</scope>
    <source>
        <strain evidence="2 3">KMM 3526</strain>
    </source>
</reference>
<dbReference type="AlphaFoldDB" id="A0A7X2ZWR2"/>
<evidence type="ECO:0000313" key="2">
    <source>
        <dbReference type="EMBL" id="MUH37797.1"/>
    </source>
</evidence>
<dbReference type="OrthoDB" id="675330at2"/>
<feature type="signal peptide" evidence="1">
    <location>
        <begin position="1"/>
        <end position="22"/>
    </location>
</feature>
<evidence type="ECO:0008006" key="4">
    <source>
        <dbReference type="Google" id="ProtNLM"/>
    </source>
</evidence>
<keyword evidence="3" id="KW-1185">Reference proteome</keyword>
<keyword evidence="1" id="KW-0732">Signal</keyword>
<evidence type="ECO:0000313" key="3">
    <source>
        <dbReference type="Proteomes" id="UP000540519"/>
    </source>
</evidence>